<name>A0ABD5VHP2_9EURY</name>
<protein>
    <recommendedName>
        <fullName evidence="3">CopG family transcriptional regulator</fullName>
    </recommendedName>
</protein>
<dbReference type="Proteomes" id="UP001596395">
    <property type="component" value="Unassembled WGS sequence"/>
</dbReference>
<reference evidence="1 2" key="1">
    <citation type="journal article" date="2019" name="Int. J. Syst. Evol. Microbiol.">
        <title>The Global Catalogue of Microorganisms (GCM) 10K type strain sequencing project: providing services to taxonomists for standard genome sequencing and annotation.</title>
        <authorList>
            <consortium name="The Broad Institute Genomics Platform"/>
            <consortium name="The Broad Institute Genome Sequencing Center for Infectious Disease"/>
            <person name="Wu L."/>
            <person name="Ma J."/>
        </authorList>
    </citation>
    <scope>NUCLEOTIDE SEQUENCE [LARGE SCALE GENOMIC DNA]</scope>
    <source>
        <strain evidence="1 2">GX26</strain>
    </source>
</reference>
<organism evidence="1 2">
    <name type="scientific">Halorubellus litoreus</name>
    <dbReference type="NCBI Taxonomy" id="755308"/>
    <lineage>
        <taxon>Archaea</taxon>
        <taxon>Methanobacteriati</taxon>
        <taxon>Methanobacteriota</taxon>
        <taxon>Stenosarchaea group</taxon>
        <taxon>Halobacteria</taxon>
        <taxon>Halobacteriales</taxon>
        <taxon>Halorubellaceae</taxon>
        <taxon>Halorubellus</taxon>
    </lineage>
</organism>
<dbReference type="EMBL" id="JBHSXN010000004">
    <property type="protein sequence ID" value="MFC6954870.1"/>
    <property type="molecule type" value="Genomic_DNA"/>
</dbReference>
<comment type="caution">
    <text evidence="1">The sequence shown here is derived from an EMBL/GenBank/DDBJ whole genome shotgun (WGS) entry which is preliminary data.</text>
</comment>
<gene>
    <name evidence="1" type="ORF">ACFQGB_18540</name>
</gene>
<dbReference type="RefSeq" id="WP_336351812.1">
    <property type="nucleotide sequence ID" value="NZ_JAZAQL010000004.1"/>
</dbReference>
<dbReference type="AlphaFoldDB" id="A0ABD5VHP2"/>
<evidence type="ECO:0008006" key="3">
    <source>
        <dbReference type="Google" id="ProtNLM"/>
    </source>
</evidence>
<evidence type="ECO:0000313" key="2">
    <source>
        <dbReference type="Proteomes" id="UP001596395"/>
    </source>
</evidence>
<sequence length="88" mass="9967">MGGVPDKQSTTVTIDLADYVYLTWADDINRSGLFRNAVRRRMRDDGITPTHLQDRLTDALDAGVTKQALLDTNNQYELDRLLSDEPNE</sequence>
<accession>A0ABD5VHP2</accession>
<evidence type="ECO:0000313" key="1">
    <source>
        <dbReference type="EMBL" id="MFC6954870.1"/>
    </source>
</evidence>
<keyword evidence="2" id="KW-1185">Reference proteome</keyword>
<proteinExistence type="predicted"/>